<dbReference type="HOGENOM" id="CLU_015166_14_1_1"/>
<dbReference type="InterPro" id="IPR018108">
    <property type="entry name" value="MCP_transmembrane"/>
</dbReference>
<dbReference type="GO" id="GO:1902358">
    <property type="term" value="P:sulfate transmembrane transport"/>
    <property type="evidence" value="ECO:0000318"/>
    <property type="project" value="GO_Central"/>
</dbReference>
<dbReference type="GO" id="GO:0015729">
    <property type="term" value="P:oxaloacetate transport"/>
    <property type="evidence" value="ECO:0000318"/>
    <property type="project" value="GO_Central"/>
</dbReference>
<keyword evidence="11" id="KW-1185">Reference proteome</keyword>
<dbReference type="OrthoDB" id="448427at2759"/>
<dbReference type="InParanoid" id="B3RMT8"/>
<comment type="subcellular location">
    <subcellularLocation>
        <location evidence="1">Membrane</location>
        <topology evidence="1">Multi-pass membrane protein</topology>
    </subcellularLocation>
</comment>
<evidence type="ECO:0000256" key="4">
    <source>
        <dbReference type="ARBA" id="ARBA00022692"/>
    </source>
</evidence>
<dbReference type="Proteomes" id="UP000009022">
    <property type="component" value="Unassembled WGS sequence"/>
</dbReference>
<name>B3RMT8_TRIAD</name>
<dbReference type="InterPro" id="IPR050391">
    <property type="entry name" value="Mito_Metabolite_Transporter"/>
</dbReference>
<keyword evidence="7 8" id="KW-0472">Membrane</keyword>
<dbReference type="EMBL" id="DS985242">
    <property type="protein sequence ID" value="EDV27332.1"/>
    <property type="molecule type" value="Genomic_DNA"/>
</dbReference>
<feature type="repeat" description="Solcar" evidence="8">
    <location>
        <begin position="198"/>
        <end position="282"/>
    </location>
</feature>
<dbReference type="GO" id="GO:0071422">
    <property type="term" value="P:succinate transmembrane transport"/>
    <property type="evidence" value="ECO:0000318"/>
    <property type="project" value="GO_Central"/>
</dbReference>
<keyword evidence="6" id="KW-1133">Transmembrane helix</keyword>
<dbReference type="GO" id="GO:0015116">
    <property type="term" value="F:sulfate transmembrane transporter activity"/>
    <property type="evidence" value="ECO:0000318"/>
    <property type="project" value="GO_Central"/>
</dbReference>
<dbReference type="FunFam" id="1.50.40.10:FF:000268">
    <property type="entry name" value="Mitochondrial dicarboxylate carrier"/>
    <property type="match status" value="1"/>
</dbReference>
<dbReference type="KEGG" id="tad:TRIADDRAFT_52924"/>
<evidence type="ECO:0000313" key="11">
    <source>
        <dbReference type="Proteomes" id="UP000009022"/>
    </source>
</evidence>
<evidence type="ECO:0000256" key="1">
    <source>
        <dbReference type="ARBA" id="ARBA00004141"/>
    </source>
</evidence>
<dbReference type="FunCoup" id="B3RMT8">
    <property type="interactions" value="501"/>
</dbReference>
<dbReference type="STRING" id="10228.B3RMT8"/>
<evidence type="ECO:0000256" key="7">
    <source>
        <dbReference type="ARBA" id="ARBA00023136"/>
    </source>
</evidence>
<keyword evidence="4 8" id="KW-0812">Transmembrane</keyword>
<protein>
    <recommendedName>
        <fullName evidence="12">Mitochondrial dicarboxylate carrier</fullName>
    </recommendedName>
</protein>
<dbReference type="CTD" id="6750381"/>
<dbReference type="GO" id="GO:0071423">
    <property type="term" value="P:malate transmembrane transport"/>
    <property type="evidence" value="ECO:0000318"/>
    <property type="project" value="GO_Central"/>
</dbReference>
<dbReference type="GO" id="GO:0015131">
    <property type="term" value="F:oxaloacetate transmembrane transporter activity"/>
    <property type="evidence" value="ECO:0000318"/>
    <property type="project" value="GO_Central"/>
</dbReference>
<evidence type="ECO:0000256" key="6">
    <source>
        <dbReference type="ARBA" id="ARBA00022989"/>
    </source>
</evidence>
<accession>B3RMT8</accession>
<dbReference type="Gene3D" id="1.50.40.10">
    <property type="entry name" value="Mitochondrial carrier domain"/>
    <property type="match status" value="1"/>
</dbReference>
<evidence type="ECO:0000313" key="10">
    <source>
        <dbReference type="EMBL" id="EDV27332.1"/>
    </source>
</evidence>
<dbReference type="GO" id="GO:0015709">
    <property type="term" value="P:thiosulfate transport"/>
    <property type="evidence" value="ECO:0000318"/>
    <property type="project" value="GO_Central"/>
</dbReference>
<organism evidence="10 11">
    <name type="scientific">Trichoplax adhaerens</name>
    <name type="common">Trichoplax reptans</name>
    <dbReference type="NCBI Taxonomy" id="10228"/>
    <lineage>
        <taxon>Eukaryota</taxon>
        <taxon>Metazoa</taxon>
        <taxon>Placozoa</taxon>
        <taxon>Uniplacotomia</taxon>
        <taxon>Trichoplacea</taxon>
        <taxon>Trichoplacidae</taxon>
        <taxon>Trichoplax</taxon>
    </lineage>
</organism>
<dbReference type="InterPro" id="IPR023395">
    <property type="entry name" value="MCP_dom_sf"/>
</dbReference>
<feature type="repeat" description="Solcar" evidence="8">
    <location>
        <begin position="98"/>
        <end position="189"/>
    </location>
</feature>
<dbReference type="GO" id="GO:0015117">
    <property type="term" value="F:thiosulfate transmembrane transporter activity"/>
    <property type="evidence" value="ECO:0000318"/>
    <property type="project" value="GO_Central"/>
</dbReference>
<dbReference type="GeneID" id="6750381"/>
<sequence>MGMNKKKISKWYDGGIAGSIAVCFTHPLDLIKVHLQTQESVATGASNMAISIVKTQGSRALYNGLTASIARQLSYTTTRFGVFEALKKRIQKSPDEPISFTQKMLLGAAGGTIGGIVGNPPDLINVRMQNDVKLPVDQRRNYKNFFDGMKRITAEEGALTLFNGVSMTIMRSVLMTVAQAAVYYQSKENLIGTGYFKDNLITHFTASFISGTVATAATQPFDVLKTRLQNAEHGQYKNFLDCAVKTAKLGPKAFYKGYIPAWTRIGPHTILLFVFIEQIQKINYYVYTKS</sequence>
<dbReference type="GO" id="GO:0015141">
    <property type="term" value="F:succinate transmembrane transporter activity"/>
    <property type="evidence" value="ECO:0000318"/>
    <property type="project" value="GO_Central"/>
</dbReference>
<dbReference type="eggNOG" id="KOG0759">
    <property type="taxonomic scope" value="Eukaryota"/>
</dbReference>
<dbReference type="RefSeq" id="XP_002109166.1">
    <property type="nucleotide sequence ID" value="XM_002109130.1"/>
</dbReference>
<evidence type="ECO:0000256" key="5">
    <source>
        <dbReference type="ARBA" id="ARBA00022737"/>
    </source>
</evidence>
<reference evidence="10 11" key="1">
    <citation type="journal article" date="2008" name="Nature">
        <title>The Trichoplax genome and the nature of placozoans.</title>
        <authorList>
            <person name="Srivastava M."/>
            <person name="Begovic E."/>
            <person name="Chapman J."/>
            <person name="Putnam N.H."/>
            <person name="Hellsten U."/>
            <person name="Kawashima T."/>
            <person name="Kuo A."/>
            <person name="Mitros T."/>
            <person name="Salamov A."/>
            <person name="Carpenter M.L."/>
            <person name="Signorovitch A.Y."/>
            <person name="Moreno M.A."/>
            <person name="Kamm K."/>
            <person name="Grimwood J."/>
            <person name="Schmutz J."/>
            <person name="Shapiro H."/>
            <person name="Grigoriev I.V."/>
            <person name="Buss L.W."/>
            <person name="Schierwater B."/>
            <person name="Dellaporta S.L."/>
            <person name="Rokhsar D.S."/>
        </authorList>
    </citation>
    <scope>NUCLEOTIDE SEQUENCE [LARGE SCALE GENOMIC DNA]</scope>
    <source>
        <strain evidence="10 11">Grell-BS-1999</strain>
    </source>
</reference>
<proteinExistence type="inferred from homology"/>
<evidence type="ECO:0000256" key="9">
    <source>
        <dbReference type="RuleBase" id="RU000488"/>
    </source>
</evidence>
<dbReference type="PhylomeDB" id="B3RMT8"/>
<dbReference type="GO" id="GO:0015140">
    <property type="term" value="F:malate transmembrane transporter activity"/>
    <property type="evidence" value="ECO:0000318"/>
    <property type="project" value="GO_Central"/>
</dbReference>
<dbReference type="GO" id="GO:0016020">
    <property type="term" value="C:membrane"/>
    <property type="evidence" value="ECO:0007669"/>
    <property type="project" value="UniProtKB-SubCell"/>
</dbReference>
<evidence type="ECO:0000256" key="2">
    <source>
        <dbReference type="ARBA" id="ARBA00006375"/>
    </source>
</evidence>
<evidence type="ECO:0000256" key="3">
    <source>
        <dbReference type="ARBA" id="ARBA00022448"/>
    </source>
</evidence>
<dbReference type="AlphaFoldDB" id="B3RMT8"/>
<dbReference type="PANTHER" id="PTHR45618">
    <property type="entry name" value="MITOCHONDRIAL DICARBOXYLATE CARRIER-RELATED"/>
    <property type="match status" value="1"/>
</dbReference>
<keyword evidence="5" id="KW-0677">Repeat</keyword>
<keyword evidence="3 9" id="KW-0813">Transport</keyword>
<dbReference type="GO" id="GO:0035435">
    <property type="term" value="P:phosphate ion transmembrane transport"/>
    <property type="evidence" value="ECO:0000318"/>
    <property type="project" value="GO_Central"/>
</dbReference>
<gene>
    <name evidence="10" type="ORF">TRIADDRAFT_52924</name>
</gene>
<dbReference type="SUPFAM" id="SSF103506">
    <property type="entry name" value="Mitochondrial carrier"/>
    <property type="match status" value="1"/>
</dbReference>
<comment type="similarity">
    <text evidence="2 9">Belongs to the mitochondrial carrier (TC 2.A.29) family.</text>
</comment>
<feature type="repeat" description="Solcar" evidence="8">
    <location>
        <begin position="5"/>
        <end position="89"/>
    </location>
</feature>
<evidence type="ECO:0008006" key="12">
    <source>
        <dbReference type="Google" id="ProtNLM"/>
    </source>
</evidence>
<dbReference type="PROSITE" id="PS50920">
    <property type="entry name" value="SOLCAR"/>
    <property type="match status" value="3"/>
</dbReference>
<evidence type="ECO:0000256" key="8">
    <source>
        <dbReference type="PROSITE-ProRule" id="PRU00282"/>
    </source>
</evidence>
<dbReference type="Pfam" id="PF00153">
    <property type="entry name" value="Mito_carr"/>
    <property type="match status" value="3"/>
</dbReference>